<dbReference type="EMBL" id="CP001340">
    <property type="protein sequence ID" value="ACL96230.1"/>
    <property type="molecule type" value="Genomic_DNA"/>
</dbReference>
<evidence type="ECO:0008006" key="4">
    <source>
        <dbReference type="Google" id="ProtNLM"/>
    </source>
</evidence>
<dbReference type="HOGENOM" id="CLU_109334_1_0_5"/>
<evidence type="ECO:0000313" key="2">
    <source>
        <dbReference type="EMBL" id="ACL96230.1"/>
    </source>
</evidence>
<feature type="region of interest" description="Disordered" evidence="1">
    <location>
        <begin position="98"/>
        <end position="127"/>
    </location>
</feature>
<accession>A0A0H3CAN5</accession>
<reference evidence="2 3" key="1">
    <citation type="journal article" date="2010" name="J. Bacteriol.">
        <title>The genetic basis of laboratory adaptation in Caulobacter crescentus.</title>
        <authorList>
            <person name="Marks M.E."/>
            <person name="Castro-Rojas C.M."/>
            <person name="Teiling C."/>
            <person name="Du L."/>
            <person name="Kapatral V."/>
            <person name="Walunas T.L."/>
            <person name="Crosson S."/>
        </authorList>
    </citation>
    <scope>NUCLEOTIDE SEQUENCE [LARGE SCALE GENOMIC DNA]</scope>
    <source>
        <strain evidence="3">NA1000 / CB15N</strain>
    </source>
</reference>
<name>A0A0H3CAN5_CAUVN</name>
<proteinExistence type="predicted"/>
<dbReference type="GeneID" id="7330927"/>
<protein>
    <recommendedName>
        <fullName evidence="4">DUF736 domain-containing protein</fullName>
    </recommendedName>
</protein>
<dbReference type="InterPro" id="IPR007948">
    <property type="entry name" value="DUF736"/>
</dbReference>
<sequence length="127" mass="13791">MTKLVIGAFKPSRSGGWEGTVRTLVVNAKVRLVPNDDRAGPNAPTFRVMMGSSRIGDAWEARWGSDGGRSYFRVSLDDPFLRMPLSAALFPDEEGANAQLVWTRPSKDEGKDQKPGKSLGGKRAVEG</sequence>
<gene>
    <name evidence="2" type="ordered locus">CCNA_02765</name>
</gene>
<evidence type="ECO:0000313" key="3">
    <source>
        <dbReference type="Proteomes" id="UP000001364"/>
    </source>
</evidence>
<dbReference type="RefSeq" id="YP_002518138.1">
    <property type="nucleotide sequence ID" value="NC_011916.1"/>
</dbReference>
<dbReference type="Pfam" id="PF05284">
    <property type="entry name" value="DUF736"/>
    <property type="match status" value="1"/>
</dbReference>
<dbReference type="OrthoDB" id="9800788at2"/>
<dbReference type="PATRIC" id="fig|565050.3.peg.2710"/>
<keyword evidence="3" id="KW-1185">Reference proteome</keyword>
<organism evidence="2 3">
    <name type="scientific">Caulobacter vibrioides (strain NA1000 / CB15N)</name>
    <name type="common">Caulobacter crescentus</name>
    <dbReference type="NCBI Taxonomy" id="565050"/>
    <lineage>
        <taxon>Bacteria</taxon>
        <taxon>Pseudomonadati</taxon>
        <taxon>Pseudomonadota</taxon>
        <taxon>Alphaproteobacteria</taxon>
        <taxon>Caulobacterales</taxon>
        <taxon>Caulobacteraceae</taxon>
        <taxon>Caulobacter</taxon>
    </lineage>
</organism>
<dbReference type="RefSeq" id="WP_010920532.1">
    <property type="nucleotide sequence ID" value="NC_011916.1"/>
</dbReference>
<feature type="compositionally biased region" description="Basic and acidic residues" evidence="1">
    <location>
        <begin position="105"/>
        <end position="115"/>
    </location>
</feature>
<evidence type="ECO:0000256" key="1">
    <source>
        <dbReference type="SAM" id="MobiDB-lite"/>
    </source>
</evidence>
<dbReference type="KEGG" id="ccs:CCNA_02765"/>
<dbReference type="Proteomes" id="UP000001364">
    <property type="component" value="Chromosome"/>
</dbReference>
<dbReference type="PhylomeDB" id="A0A0H3CAN5"/>
<dbReference type="AlphaFoldDB" id="A0A0H3CAN5"/>